<organism evidence="1 2">
    <name type="scientific">Flavobacterium noncentrifugens</name>
    <dbReference type="NCBI Taxonomy" id="1128970"/>
    <lineage>
        <taxon>Bacteria</taxon>
        <taxon>Pseudomonadati</taxon>
        <taxon>Bacteroidota</taxon>
        <taxon>Flavobacteriia</taxon>
        <taxon>Flavobacteriales</taxon>
        <taxon>Flavobacteriaceae</taxon>
        <taxon>Flavobacterium</taxon>
    </lineage>
</organism>
<gene>
    <name evidence="1" type="ORF">SAMN04487935_3463</name>
</gene>
<dbReference type="Proteomes" id="UP000199580">
    <property type="component" value="Unassembled WGS sequence"/>
</dbReference>
<keyword evidence="2" id="KW-1185">Reference proteome</keyword>
<dbReference type="STRING" id="1128970.SAMN04487935_3463"/>
<proteinExistence type="predicted"/>
<reference evidence="1 2" key="1">
    <citation type="submission" date="2016-10" db="EMBL/GenBank/DDBJ databases">
        <authorList>
            <person name="de Groot N.N."/>
        </authorList>
    </citation>
    <scope>NUCLEOTIDE SEQUENCE [LARGE SCALE GENOMIC DNA]</scope>
    <source>
        <strain evidence="1 2">CGMCC 1.10076</strain>
    </source>
</reference>
<accession>A0A1G9CCA0</accession>
<protein>
    <submittedName>
        <fullName evidence="1">Uncharacterized protein</fullName>
    </submittedName>
</protein>
<dbReference type="EMBL" id="FNEZ01000007">
    <property type="protein sequence ID" value="SDK49045.1"/>
    <property type="molecule type" value="Genomic_DNA"/>
</dbReference>
<evidence type="ECO:0000313" key="2">
    <source>
        <dbReference type="Proteomes" id="UP000199580"/>
    </source>
</evidence>
<dbReference type="AlphaFoldDB" id="A0A1G9CCA0"/>
<name>A0A1G9CCA0_9FLAO</name>
<evidence type="ECO:0000313" key="1">
    <source>
        <dbReference type="EMBL" id="SDK49045.1"/>
    </source>
</evidence>
<sequence>MGFALLSLVALSASAQDTLKLKSGSLKRVQILNINDESVHFKPTPESPNAFYFAKSDIEEIWFGNGKKEKILHPELTEEELKLKATTLLQTNAHLKKSKNPIQVLFDSNLLVLSEINPNDNKTIGTSKTYDLSKVFAFQPVSYRTGDFAFLNIVIMVRENDSANWEQQKLVLAIDHQEKAVLLLDVLKQLNEMLNQKNDPKK</sequence>